<evidence type="ECO:0000256" key="1">
    <source>
        <dbReference type="SAM" id="MobiDB-lite"/>
    </source>
</evidence>
<sequence>MAEKTQAIRVDSEISMMIQKPTNSDADSIEIQDLADGDQHDTVAEHGDDGGCNITEEELSKRLSEIQQWKAELSAEESKLLSHHASAGNTPQNLQNTSAASNSSYLTDSNVPPVSSMPSTTTAVSAPLVVSTPRSLLNFVSHVNTPPVNTISVIDTNAAAVNNMYTTNNQNNQNNQRNSSHDQCVMSNPKLHRVHPKEVPLVKQTPFLPVATMQPPSRKEHKVRPYNGKSSWRTFKFSFDTIADVNGWDDPRRAVELLTCLEGDAQKVYDIIEPARKLDYHYVSSCLNDLFNPNHQEEKYRNQLRKRLKNKGESVNSLGYDILRLANLGYPHLPEESRDQFALDSFKH</sequence>
<accession>A0A8S4Q113</accession>
<name>A0A8S4Q113_OWEFU</name>
<feature type="compositionally biased region" description="Polar residues" evidence="1">
    <location>
        <begin position="87"/>
        <end position="120"/>
    </location>
</feature>
<dbReference type="Proteomes" id="UP000749559">
    <property type="component" value="Unassembled WGS sequence"/>
</dbReference>
<dbReference type="PANTHER" id="PTHR45823">
    <property type="entry name" value="T-SNARE COILED-COIL HOMOLOGY DOMAIN-CONTAINING PROTEIN"/>
    <property type="match status" value="1"/>
</dbReference>
<reference evidence="2" key="1">
    <citation type="submission" date="2022-03" db="EMBL/GenBank/DDBJ databases">
        <authorList>
            <person name="Martin C."/>
        </authorList>
    </citation>
    <scope>NUCLEOTIDE SEQUENCE</scope>
</reference>
<evidence type="ECO:0000313" key="2">
    <source>
        <dbReference type="EMBL" id="CAH1800316.1"/>
    </source>
</evidence>
<protein>
    <submittedName>
        <fullName evidence="2">Uncharacterized protein</fullName>
    </submittedName>
</protein>
<dbReference type="EMBL" id="CAIIXF020000011">
    <property type="protein sequence ID" value="CAH1800316.1"/>
    <property type="molecule type" value="Genomic_DNA"/>
</dbReference>
<dbReference type="OrthoDB" id="6078991at2759"/>
<evidence type="ECO:0000313" key="3">
    <source>
        <dbReference type="Proteomes" id="UP000749559"/>
    </source>
</evidence>
<comment type="caution">
    <text evidence="2">The sequence shown here is derived from an EMBL/GenBank/DDBJ whole genome shotgun (WGS) entry which is preliminary data.</text>
</comment>
<feature type="non-terminal residue" evidence="2">
    <location>
        <position position="348"/>
    </location>
</feature>
<dbReference type="PANTHER" id="PTHR45823:SF1">
    <property type="entry name" value="T-SNARE COILED-COIL HOMOLOGY DOMAIN-CONTAINING PROTEIN"/>
    <property type="match status" value="1"/>
</dbReference>
<dbReference type="AlphaFoldDB" id="A0A8S4Q113"/>
<keyword evidence="3" id="KW-1185">Reference proteome</keyword>
<gene>
    <name evidence="2" type="ORF">OFUS_LOCUS24220</name>
</gene>
<proteinExistence type="predicted"/>
<feature type="region of interest" description="Disordered" evidence="1">
    <location>
        <begin position="80"/>
        <end position="120"/>
    </location>
</feature>
<organism evidence="2 3">
    <name type="scientific">Owenia fusiformis</name>
    <name type="common">Polychaete worm</name>
    <dbReference type="NCBI Taxonomy" id="6347"/>
    <lineage>
        <taxon>Eukaryota</taxon>
        <taxon>Metazoa</taxon>
        <taxon>Spiralia</taxon>
        <taxon>Lophotrochozoa</taxon>
        <taxon>Annelida</taxon>
        <taxon>Polychaeta</taxon>
        <taxon>Sedentaria</taxon>
        <taxon>Canalipalpata</taxon>
        <taxon>Sabellida</taxon>
        <taxon>Oweniida</taxon>
        <taxon>Oweniidae</taxon>
        <taxon>Owenia</taxon>
    </lineage>
</organism>